<reference evidence="10 11" key="1">
    <citation type="submission" date="2019-12" db="EMBL/GenBank/DDBJ databases">
        <title>Novel species isolated from a subtropical stream in China.</title>
        <authorList>
            <person name="Lu H."/>
        </authorList>
    </citation>
    <scope>NUCLEOTIDE SEQUENCE [LARGE SCALE GENOMIC DNA]</scope>
    <source>
        <strain evidence="10 11">FT50W</strain>
    </source>
</reference>
<dbReference type="CDD" id="cd06853">
    <property type="entry name" value="GT_WecA_like"/>
    <property type="match status" value="1"/>
</dbReference>
<feature type="signal peptide" evidence="9">
    <location>
        <begin position="1"/>
        <end position="17"/>
    </location>
</feature>
<dbReference type="GO" id="GO:0005886">
    <property type="term" value="C:plasma membrane"/>
    <property type="evidence" value="ECO:0007669"/>
    <property type="project" value="UniProtKB-SubCell"/>
</dbReference>
<gene>
    <name evidence="10" type="ORF">GTP44_13440</name>
</gene>
<dbReference type="Pfam" id="PF00953">
    <property type="entry name" value="Glycos_transf_4"/>
    <property type="match status" value="1"/>
</dbReference>
<keyword evidence="7" id="KW-0479">Metal-binding</keyword>
<keyword evidence="9" id="KW-0732">Signal</keyword>
<feature type="transmembrane region" description="Helical" evidence="8">
    <location>
        <begin position="43"/>
        <end position="64"/>
    </location>
</feature>
<keyword evidence="6 8" id="KW-0472">Membrane</keyword>
<organism evidence="10 11">
    <name type="scientific">Duganella lactea</name>
    <dbReference type="NCBI Taxonomy" id="2692173"/>
    <lineage>
        <taxon>Bacteria</taxon>
        <taxon>Pseudomonadati</taxon>
        <taxon>Pseudomonadota</taxon>
        <taxon>Betaproteobacteria</taxon>
        <taxon>Burkholderiales</taxon>
        <taxon>Oxalobacteraceae</taxon>
        <taxon>Telluria group</taxon>
        <taxon>Duganella</taxon>
    </lineage>
</organism>
<dbReference type="GO" id="GO:0044038">
    <property type="term" value="P:cell wall macromolecule biosynthetic process"/>
    <property type="evidence" value="ECO:0007669"/>
    <property type="project" value="TreeGrafter"/>
</dbReference>
<evidence type="ECO:0000256" key="4">
    <source>
        <dbReference type="ARBA" id="ARBA00022692"/>
    </source>
</evidence>
<dbReference type="AlphaFoldDB" id="A0A6L8MIK2"/>
<dbReference type="PANTHER" id="PTHR22926:SF3">
    <property type="entry name" value="UNDECAPRENYL-PHOSPHATE ALPHA-N-ACETYLGLUCOSAMINYL 1-PHOSPHATE TRANSFERASE"/>
    <property type="match status" value="1"/>
</dbReference>
<sequence>MNLVALTLLFLTAAAVAAAVSNLAIYAAPKLGFTAKPDPTVPNHVTSIPLLGGVAIMLGTMVGAPMLPVDLFNGCLLAGGALAVCALGAYKDRIGTPVSSLSQMVVQAVAVTAAVAAVGAPPITGVAWLDTLLAIVTSVWLVNSINFLDVMDGLAGGICLIACAGAVTVLAVNGAMAWIPLPLALAGGLFGFLIFNLHPARIFMGDIGSFGTGFVLVIIWLQVEHYCGSVVAALLVAVPLLEVPTSALLRLRNGTSPLNGDGTHISLLMLRHGGRVRLITAYFWIAEAVSVTVACGLTSLE</sequence>
<comment type="subcellular location">
    <subcellularLocation>
        <location evidence="1">Cell membrane</location>
        <topology evidence="1">Multi-pass membrane protein</topology>
    </subcellularLocation>
</comment>
<evidence type="ECO:0000256" key="8">
    <source>
        <dbReference type="SAM" id="Phobius"/>
    </source>
</evidence>
<evidence type="ECO:0000256" key="5">
    <source>
        <dbReference type="ARBA" id="ARBA00022989"/>
    </source>
</evidence>
<evidence type="ECO:0008006" key="12">
    <source>
        <dbReference type="Google" id="ProtNLM"/>
    </source>
</evidence>
<dbReference type="EMBL" id="WWCP01000014">
    <property type="protein sequence ID" value="MYM82957.1"/>
    <property type="molecule type" value="Genomic_DNA"/>
</dbReference>
<evidence type="ECO:0000256" key="7">
    <source>
        <dbReference type="PIRSR" id="PIRSR600715-1"/>
    </source>
</evidence>
<feature type="binding site" evidence="7">
    <location>
        <position position="146"/>
    </location>
    <ligand>
        <name>Mg(2+)</name>
        <dbReference type="ChEBI" id="CHEBI:18420"/>
    </ligand>
</feature>
<feature type="transmembrane region" description="Helical" evidence="8">
    <location>
        <begin position="178"/>
        <end position="195"/>
    </location>
</feature>
<accession>A0A6L8MIK2</accession>
<keyword evidence="2" id="KW-1003">Cell membrane</keyword>
<dbReference type="RefSeq" id="WP_161019839.1">
    <property type="nucleotide sequence ID" value="NZ_WWCP01000014.1"/>
</dbReference>
<comment type="cofactor">
    <cofactor evidence="7">
        <name>Mg(2+)</name>
        <dbReference type="ChEBI" id="CHEBI:18420"/>
    </cofactor>
</comment>
<evidence type="ECO:0000256" key="2">
    <source>
        <dbReference type="ARBA" id="ARBA00022475"/>
    </source>
</evidence>
<dbReference type="GO" id="GO:0071555">
    <property type="term" value="P:cell wall organization"/>
    <property type="evidence" value="ECO:0007669"/>
    <property type="project" value="TreeGrafter"/>
</dbReference>
<feature type="transmembrane region" description="Helical" evidence="8">
    <location>
        <begin position="110"/>
        <end position="142"/>
    </location>
</feature>
<comment type="caution">
    <text evidence="10">The sequence shown here is derived from an EMBL/GenBank/DDBJ whole genome shotgun (WGS) entry which is preliminary data.</text>
</comment>
<evidence type="ECO:0000256" key="6">
    <source>
        <dbReference type="ARBA" id="ARBA00023136"/>
    </source>
</evidence>
<keyword evidence="5 8" id="KW-1133">Transmembrane helix</keyword>
<feature type="binding site" evidence="7">
    <location>
        <position position="206"/>
    </location>
    <ligand>
        <name>Mg(2+)</name>
        <dbReference type="ChEBI" id="CHEBI:18420"/>
    </ligand>
</feature>
<evidence type="ECO:0000256" key="1">
    <source>
        <dbReference type="ARBA" id="ARBA00004651"/>
    </source>
</evidence>
<feature type="transmembrane region" description="Helical" evidence="8">
    <location>
        <begin position="154"/>
        <end position="172"/>
    </location>
</feature>
<keyword evidence="7" id="KW-0460">Magnesium</keyword>
<dbReference type="InterPro" id="IPR000715">
    <property type="entry name" value="Glycosyl_transferase_4"/>
</dbReference>
<keyword evidence="3" id="KW-0808">Transferase</keyword>
<protein>
    <recommendedName>
        <fullName evidence="12">Undecaprenyl/decaprenyl-phosphate alpha-N-acetylglucosaminyl 1-phosphate transferase</fullName>
    </recommendedName>
</protein>
<evidence type="ECO:0000256" key="3">
    <source>
        <dbReference type="ARBA" id="ARBA00022679"/>
    </source>
</evidence>
<feature type="transmembrane region" description="Helical" evidence="8">
    <location>
        <begin position="279"/>
        <end position="300"/>
    </location>
</feature>
<feature type="transmembrane region" description="Helical" evidence="8">
    <location>
        <begin position="202"/>
        <end position="223"/>
    </location>
</feature>
<dbReference type="Proteomes" id="UP000474565">
    <property type="component" value="Unassembled WGS sequence"/>
</dbReference>
<keyword evidence="4 8" id="KW-0812">Transmembrane</keyword>
<dbReference type="GO" id="GO:0009103">
    <property type="term" value="P:lipopolysaccharide biosynthetic process"/>
    <property type="evidence" value="ECO:0007669"/>
    <property type="project" value="TreeGrafter"/>
</dbReference>
<evidence type="ECO:0000313" key="11">
    <source>
        <dbReference type="Proteomes" id="UP000474565"/>
    </source>
</evidence>
<dbReference type="GO" id="GO:0016780">
    <property type="term" value="F:phosphotransferase activity, for other substituted phosphate groups"/>
    <property type="evidence" value="ECO:0007669"/>
    <property type="project" value="InterPro"/>
</dbReference>
<feature type="transmembrane region" description="Helical" evidence="8">
    <location>
        <begin position="71"/>
        <end position="90"/>
    </location>
</feature>
<name>A0A6L8MIK2_9BURK</name>
<dbReference type="PANTHER" id="PTHR22926">
    <property type="entry name" value="PHOSPHO-N-ACETYLMURAMOYL-PENTAPEPTIDE-TRANSFERASE"/>
    <property type="match status" value="1"/>
</dbReference>
<dbReference type="GO" id="GO:0046872">
    <property type="term" value="F:metal ion binding"/>
    <property type="evidence" value="ECO:0007669"/>
    <property type="project" value="UniProtKB-KW"/>
</dbReference>
<evidence type="ECO:0000313" key="10">
    <source>
        <dbReference type="EMBL" id="MYM82957.1"/>
    </source>
</evidence>
<feature type="transmembrane region" description="Helical" evidence="8">
    <location>
        <begin position="229"/>
        <end position="249"/>
    </location>
</feature>
<feature type="chain" id="PRO_5026907308" description="Undecaprenyl/decaprenyl-phosphate alpha-N-acetylglucosaminyl 1-phosphate transferase" evidence="9">
    <location>
        <begin position="18"/>
        <end position="301"/>
    </location>
</feature>
<proteinExistence type="predicted"/>
<evidence type="ECO:0000256" key="9">
    <source>
        <dbReference type="SAM" id="SignalP"/>
    </source>
</evidence>